<gene>
    <name evidence="2" type="ORF">CTRI78_v001168</name>
</gene>
<keyword evidence="3" id="KW-1185">Reference proteome</keyword>
<organism evidence="2 3">
    <name type="scientific">Colletotrichum trifolii</name>
    <dbReference type="NCBI Taxonomy" id="5466"/>
    <lineage>
        <taxon>Eukaryota</taxon>
        <taxon>Fungi</taxon>
        <taxon>Dikarya</taxon>
        <taxon>Ascomycota</taxon>
        <taxon>Pezizomycotina</taxon>
        <taxon>Sordariomycetes</taxon>
        <taxon>Hypocreomycetidae</taxon>
        <taxon>Glomerellales</taxon>
        <taxon>Glomerellaceae</taxon>
        <taxon>Colletotrichum</taxon>
        <taxon>Colletotrichum orbiculare species complex</taxon>
    </lineage>
</organism>
<feature type="region of interest" description="Disordered" evidence="1">
    <location>
        <begin position="95"/>
        <end position="126"/>
    </location>
</feature>
<proteinExistence type="predicted"/>
<feature type="region of interest" description="Disordered" evidence="1">
    <location>
        <begin position="1"/>
        <end position="37"/>
    </location>
</feature>
<comment type="caution">
    <text evidence="2">The sequence shown here is derived from an EMBL/GenBank/DDBJ whole genome shotgun (WGS) entry which is preliminary data.</text>
</comment>
<accession>A0A4R8RQ09</accession>
<dbReference type="Proteomes" id="UP000295703">
    <property type="component" value="Unassembled WGS sequence"/>
</dbReference>
<feature type="region of interest" description="Disordered" evidence="1">
    <location>
        <begin position="177"/>
        <end position="222"/>
    </location>
</feature>
<sequence length="310" mass="34871">MYSHQRNRHPPLTSPPRSPLTIMNHPHTPSQTPCSRRPSRFMSPLFHEPPFPRRLSPRPPHLPPFHVGHPPADTHVPSPEYRNGIPIFPQAGRLRSTTLPGRRTPPLWDRSASPLHQDRSSIGEHPGTGTPHLFRMDQVWGFPPPAQTSILSASRRRQHLDSPLRGHDTLYHRTPALRHMNHPLPPPIPFPSSSVSSTSPRARYREFAPSPSPPPSYSPTRIPSYRSREDLANFRAGFGRGSFLGQTALFDDALRCRCSECDCVRDADINGRMLTRAGRMLCGFCRAYHGGFGVARGTIPVRRGIRRGRN</sequence>
<protein>
    <submittedName>
        <fullName evidence="2">Uncharacterized protein</fullName>
    </submittedName>
</protein>
<evidence type="ECO:0000256" key="1">
    <source>
        <dbReference type="SAM" id="MobiDB-lite"/>
    </source>
</evidence>
<feature type="compositionally biased region" description="Low complexity" evidence="1">
    <location>
        <begin position="191"/>
        <end position="200"/>
    </location>
</feature>
<dbReference type="EMBL" id="RYZW01000006">
    <property type="protein sequence ID" value="TDZ73356.1"/>
    <property type="molecule type" value="Genomic_DNA"/>
</dbReference>
<name>A0A4R8RQ09_COLTR</name>
<dbReference type="AlphaFoldDB" id="A0A4R8RQ09"/>
<evidence type="ECO:0000313" key="2">
    <source>
        <dbReference type="EMBL" id="TDZ73356.1"/>
    </source>
</evidence>
<evidence type="ECO:0000313" key="3">
    <source>
        <dbReference type="Proteomes" id="UP000295703"/>
    </source>
</evidence>
<reference evidence="2 3" key="1">
    <citation type="submission" date="2018-12" db="EMBL/GenBank/DDBJ databases">
        <title>Genome sequence and assembly of Colletotrichum trifolii.</title>
        <authorList>
            <person name="Gan P."/>
            <person name="Shirasu K."/>
        </authorList>
    </citation>
    <scope>NUCLEOTIDE SEQUENCE [LARGE SCALE GENOMIC DNA]</scope>
    <source>
        <strain evidence="2 3">543-2</strain>
    </source>
</reference>